<evidence type="ECO:0000256" key="8">
    <source>
        <dbReference type="ARBA" id="ARBA00023242"/>
    </source>
</evidence>
<evidence type="ECO:0000256" key="4">
    <source>
        <dbReference type="ARBA" id="ARBA00023015"/>
    </source>
</evidence>
<dbReference type="InterPro" id="IPR019817">
    <property type="entry name" value="Interferon_reg_fac_CS"/>
</dbReference>
<keyword evidence="5" id="KW-0238">DNA-binding</keyword>
<dbReference type="InterPro" id="IPR001346">
    <property type="entry name" value="Interferon_reg_fact_DNA-bd_dom"/>
</dbReference>
<dbReference type="PANTHER" id="PTHR11949:SF50">
    <property type="entry name" value="INTERFERON REGULATORY FACTOR"/>
    <property type="match status" value="1"/>
</dbReference>
<proteinExistence type="predicted"/>
<dbReference type="InterPro" id="IPR036390">
    <property type="entry name" value="WH_DNA-bd_sf"/>
</dbReference>
<gene>
    <name evidence="11" type="primary">Irf2</name>
    <name evidence="11" type="ORF">N1851_000370</name>
</gene>
<keyword evidence="7" id="KW-0804">Transcription</keyword>
<keyword evidence="12" id="KW-1185">Reference proteome</keyword>
<dbReference type="PROSITE" id="PS51507">
    <property type="entry name" value="IRF_2"/>
    <property type="match status" value="1"/>
</dbReference>
<dbReference type="Pfam" id="PF00605">
    <property type="entry name" value="IRF"/>
    <property type="match status" value="1"/>
</dbReference>
<accession>A0AA47PD62</accession>
<dbReference type="InterPro" id="IPR036388">
    <property type="entry name" value="WH-like_DNA-bd_sf"/>
</dbReference>
<dbReference type="Gene3D" id="1.10.10.10">
    <property type="entry name" value="Winged helix-like DNA-binding domain superfamily/Winged helix DNA-binding domain"/>
    <property type="match status" value="1"/>
</dbReference>
<feature type="domain" description="IRF tryptophan pentad repeat" evidence="10">
    <location>
        <begin position="6"/>
        <end position="114"/>
    </location>
</feature>
<sequence length="281" mass="32409">MHKSGRLRLRPWLQEQIESGKYPGVTWLDQSAGIFQIPWRHAARHGWSIDQDATLFRSWATHTGRYRPGRDQPDPKTWKANFRCALNSLTDVSELQDRSRKTGNLASRVYRMLPRTAPRTHTRKTGAQLSVGSTARRTGVVEGRANETQAIYPTPASPSSSTNQNPAERNTTGLGEDRQLAELEETHKTMTTYEPWEERSEQQEQTEAVFKLTDHLNSTELWDQTGEQNGWRAYTHRNHWHCDSEDFLHTLYSDSYPCWTESDSIGQQHYDKGHSDWSTPQ</sequence>
<evidence type="ECO:0000259" key="10">
    <source>
        <dbReference type="PROSITE" id="PS51507"/>
    </source>
</evidence>
<keyword evidence="6" id="KW-0010">Activator</keyword>
<feature type="region of interest" description="Disordered" evidence="9">
    <location>
        <begin position="117"/>
        <end position="176"/>
    </location>
</feature>
<evidence type="ECO:0000256" key="2">
    <source>
        <dbReference type="ARBA" id="ARBA00022499"/>
    </source>
</evidence>
<evidence type="ECO:0000256" key="1">
    <source>
        <dbReference type="ARBA" id="ARBA00004123"/>
    </source>
</evidence>
<dbReference type="PROSITE" id="PS00601">
    <property type="entry name" value="IRF_1"/>
    <property type="match status" value="1"/>
</dbReference>
<dbReference type="EMBL" id="JAOPHQ010000013">
    <property type="protein sequence ID" value="KAK0156333.1"/>
    <property type="molecule type" value="Genomic_DNA"/>
</dbReference>
<evidence type="ECO:0000256" key="6">
    <source>
        <dbReference type="ARBA" id="ARBA00023159"/>
    </source>
</evidence>
<keyword evidence="2" id="KW-1017">Isopeptide bond</keyword>
<keyword evidence="3" id="KW-0832">Ubl conjugation</keyword>
<dbReference type="SUPFAM" id="SSF46785">
    <property type="entry name" value="Winged helix' DNA-binding domain"/>
    <property type="match status" value="1"/>
</dbReference>
<name>A0AA47PD62_MERPO</name>
<dbReference type="SMART" id="SM00348">
    <property type="entry name" value="IRF"/>
    <property type="match status" value="1"/>
</dbReference>
<comment type="subcellular location">
    <subcellularLocation>
        <location evidence="1">Nucleus</location>
    </subcellularLocation>
</comment>
<organism evidence="11 12">
    <name type="scientific">Merluccius polli</name>
    <name type="common">Benguela hake</name>
    <name type="synonym">Merluccius cadenati</name>
    <dbReference type="NCBI Taxonomy" id="89951"/>
    <lineage>
        <taxon>Eukaryota</taxon>
        <taxon>Metazoa</taxon>
        <taxon>Chordata</taxon>
        <taxon>Craniata</taxon>
        <taxon>Vertebrata</taxon>
        <taxon>Euteleostomi</taxon>
        <taxon>Actinopterygii</taxon>
        <taxon>Neopterygii</taxon>
        <taxon>Teleostei</taxon>
        <taxon>Neoteleostei</taxon>
        <taxon>Acanthomorphata</taxon>
        <taxon>Zeiogadaria</taxon>
        <taxon>Gadariae</taxon>
        <taxon>Gadiformes</taxon>
        <taxon>Gadoidei</taxon>
        <taxon>Merlucciidae</taxon>
        <taxon>Merluccius</taxon>
    </lineage>
</organism>
<dbReference type="PRINTS" id="PR00267">
    <property type="entry name" value="INTFRNREGFCT"/>
</dbReference>
<dbReference type="CDD" id="cd00103">
    <property type="entry name" value="IRF"/>
    <property type="match status" value="1"/>
</dbReference>
<evidence type="ECO:0000313" key="11">
    <source>
        <dbReference type="EMBL" id="KAK0156333.1"/>
    </source>
</evidence>
<evidence type="ECO:0000313" key="12">
    <source>
        <dbReference type="Proteomes" id="UP001174136"/>
    </source>
</evidence>
<dbReference type="GO" id="GO:0005634">
    <property type="term" value="C:nucleus"/>
    <property type="evidence" value="ECO:0007669"/>
    <property type="project" value="UniProtKB-SubCell"/>
</dbReference>
<protein>
    <submittedName>
        <fullName evidence="11">Interferon regulatory factor 2</fullName>
    </submittedName>
</protein>
<keyword evidence="4" id="KW-0805">Transcription regulation</keyword>
<dbReference type="AlphaFoldDB" id="A0AA47PD62"/>
<evidence type="ECO:0000256" key="9">
    <source>
        <dbReference type="SAM" id="MobiDB-lite"/>
    </source>
</evidence>
<evidence type="ECO:0000256" key="7">
    <source>
        <dbReference type="ARBA" id="ARBA00023163"/>
    </source>
</evidence>
<evidence type="ECO:0000256" key="5">
    <source>
        <dbReference type="ARBA" id="ARBA00023125"/>
    </source>
</evidence>
<dbReference type="GO" id="GO:0002376">
    <property type="term" value="P:immune system process"/>
    <property type="evidence" value="ECO:0007669"/>
    <property type="project" value="TreeGrafter"/>
</dbReference>
<feature type="compositionally biased region" description="Polar residues" evidence="9">
    <location>
        <begin position="125"/>
        <end position="136"/>
    </location>
</feature>
<comment type="caution">
    <text evidence="11">The sequence shown here is derived from an EMBL/GenBank/DDBJ whole genome shotgun (WGS) entry which is preliminary data.</text>
</comment>
<keyword evidence="8" id="KW-0539">Nucleus</keyword>
<dbReference type="PANTHER" id="PTHR11949">
    <property type="entry name" value="INTERFERON REGULATORY FACTOR"/>
    <property type="match status" value="1"/>
</dbReference>
<reference evidence="11" key="1">
    <citation type="journal article" date="2023" name="Front. Mar. Sci.">
        <title>A new Merluccius polli reference genome to investigate the effects of global change in West African waters.</title>
        <authorList>
            <person name="Mateo J.L."/>
            <person name="Blanco-Fernandez C."/>
            <person name="Garcia-Vazquez E."/>
            <person name="Machado-Schiaffino G."/>
        </authorList>
    </citation>
    <scope>NUCLEOTIDE SEQUENCE</scope>
    <source>
        <strain evidence="11">C29</strain>
        <tissue evidence="11">Fin</tissue>
    </source>
</reference>
<dbReference type="GO" id="GO:0000981">
    <property type="term" value="F:DNA-binding transcription factor activity, RNA polymerase II-specific"/>
    <property type="evidence" value="ECO:0007669"/>
    <property type="project" value="TreeGrafter"/>
</dbReference>
<feature type="compositionally biased region" description="Polar residues" evidence="9">
    <location>
        <begin position="146"/>
        <end position="173"/>
    </location>
</feature>
<dbReference type="Proteomes" id="UP001174136">
    <property type="component" value="Unassembled WGS sequence"/>
</dbReference>
<dbReference type="GO" id="GO:0000978">
    <property type="term" value="F:RNA polymerase II cis-regulatory region sequence-specific DNA binding"/>
    <property type="evidence" value="ECO:0007669"/>
    <property type="project" value="TreeGrafter"/>
</dbReference>
<evidence type="ECO:0000256" key="3">
    <source>
        <dbReference type="ARBA" id="ARBA00022843"/>
    </source>
</evidence>
<dbReference type="FunFam" id="1.10.10.10:FF:000065">
    <property type="entry name" value="Interferon regulatory factor"/>
    <property type="match status" value="1"/>
</dbReference>